<sequence length="1335" mass="145961">MKKTFSLILSLILVLSQMSFQAFAKHEEDGYIFYEDFEDYKLSDDLPDGFSWGSIGADCTVSAKAQKFSDSHSTALRLTSEGAKTSYFSGKIEKTDISKGILKLSFSLMFENIPDASSYQQTVCVYGGTTSAPYTKGLRIDDGIVKYFSDPASRWKTSTTTAFMVPNVWYNFDIVSDFDSNKVTYYMNGKALIDEKTGKIAETAGYKNTTTSISQIQLLVRTTHPQAAFGGAVYFDNISLSNSVKSGAFAADGNVLYENPSYLNLNFFSGVDLEKFDKDEITVKKYKSDDPAMTNGENLDFSVENLSSSNLTVNFGSEVTLDGFDKIEVDFGNNTNFENRCLAPVWFIKEKEDEEPITATELYNSEKDGSYDVNLNLTNIEKTDIEYTGGASKKSAFLFDKKASAPTTGYLKFERADGENVFQTGKIYELSFKIKIPESAYSVSNSDKTINIRGGFDALTDGETVVYPSGAARLLYFSNRYTTAGYFNEDIKKVSTVGGYNYSYNKNASIDGDFDALFDAAKWLDVKMTYYPDTKLYDVVFTNDSGKEYSCLSQNVFLSNSALTKAYALAYPDVDRNTIDGGLKSIDFGIQAKGGMKIAMDEILLTERENIPEEAFVKCVSLKNSEGENIRKDGNAYEPQIRKIDILFDGEIDADTILNTSVSGDNLPLYSVNYSAAKKTLSVDFEKPLSENKTYTVILPDTMNFKYGISQIPFETASGKFEISNLVSKVYDGKMRASVKVKNTASYANEPTTLIVSSYKNGDAVNITASAISVGEGFDDTLYTAEADIGDCDTVKAFVLNNADLTHLLPYSEIKLADIGSAEKHEFEFSDGADGKFVTALVLSPDPSDRRNSYSLEALADSGAIYKIDAVSVKDGKYSFGFDINGASGKYTVYIADENGNIVEKSEIIHSDKTECENAQSLINSAVLSGDKDGVLNILKTYPCELGIEKIAIFKNAEISAEYVSELLFESVKNKALDISNMTDTQKRVGNICLAYALKNGKCSDIAEYGEIAEVFENEKFAKLYTKNIADTKKVAKRLSGKDITVDNLSAKLSEAAALEIIAEGQGFGNVKEIMTDFADEIGIDISRGTVDVYRRLDGNQFEDFDALGAEFNRIAPEKSTDGGGKGAPSKSAGSSSVTKGGFTGVTPNLPTPVEKEIFGDLNGFDWAKESINALYEKKIVSGKADGVFAPGDSIMREEFVKIIVGAFGIDGVSDKNFTDVSNGAWFENYIKKAFGAGIISGEGETFGVGKPITREDMAKIIYGVIKYKNLSLNTGNTAEISDISSVSDYASEAVKALYSANILKGNENGGFMPKSFATRAETAVIINRVLNYVK</sequence>
<proteinExistence type="predicted"/>
<reference evidence="5" key="1">
    <citation type="submission" date="2020-08" db="EMBL/GenBank/DDBJ databases">
        <title>Genome public.</title>
        <authorList>
            <person name="Liu C."/>
            <person name="Sun Q."/>
        </authorList>
    </citation>
    <scope>NUCLEOTIDE SEQUENCE</scope>
    <source>
        <strain evidence="5">NSJ-50</strain>
    </source>
</reference>
<dbReference type="PANTHER" id="PTHR43308">
    <property type="entry name" value="OUTER MEMBRANE PROTEIN ALPHA-RELATED"/>
    <property type="match status" value="1"/>
</dbReference>
<keyword evidence="3" id="KW-0732">Signal</keyword>
<dbReference type="EMBL" id="JACRTE010000003">
    <property type="protein sequence ID" value="MBC8595924.1"/>
    <property type="molecule type" value="Genomic_DNA"/>
</dbReference>
<keyword evidence="1" id="KW-0677">Repeat</keyword>
<dbReference type="PANTHER" id="PTHR43308:SF1">
    <property type="entry name" value="OUTER MEMBRANE PROTEIN ALPHA"/>
    <property type="match status" value="1"/>
</dbReference>
<evidence type="ECO:0000256" key="3">
    <source>
        <dbReference type="SAM" id="SignalP"/>
    </source>
</evidence>
<dbReference type="InterPro" id="IPR001119">
    <property type="entry name" value="SLH_dom"/>
</dbReference>
<dbReference type="RefSeq" id="WP_262431503.1">
    <property type="nucleotide sequence ID" value="NZ_JACRTE010000003.1"/>
</dbReference>
<feature type="chain" id="PRO_5037801699" evidence="3">
    <location>
        <begin position="25"/>
        <end position="1335"/>
    </location>
</feature>
<evidence type="ECO:0000259" key="4">
    <source>
        <dbReference type="PROSITE" id="PS51272"/>
    </source>
</evidence>
<name>A0A926FCG9_9FIRM</name>
<dbReference type="InterPro" id="IPR051465">
    <property type="entry name" value="Cell_Envelope_Struct_Comp"/>
</dbReference>
<evidence type="ECO:0000256" key="2">
    <source>
        <dbReference type="SAM" id="MobiDB-lite"/>
    </source>
</evidence>
<dbReference type="Pfam" id="PF00395">
    <property type="entry name" value="SLH"/>
    <property type="match status" value="3"/>
</dbReference>
<evidence type="ECO:0000256" key="1">
    <source>
        <dbReference type="ARBA" id="ARBA00022737"/>
    </source>
</evidence>
<feature type="signal peptide" evidence="3">
    <location>
        <begin position="1"/>
        <end position="24"/>
    </location>
</feature>
<dbReference type="PROSITE" id="PS51272">
    <property type="entry name" value="SLH"/>
    <property type="match status" value="3"/>
</dbReference>
<feature type="domain" description="SLH" evidence="4">
    <location>
        <begin position="1219"/>
        <end position="1276"/>
    </location>
</feature>
<organism evidence="5 6">
    <name type="scientific">Qingrenia yutianensis</name>
    <dbReference type="NCBI Taxonomy" id="2763676"/>
    <lineage>
        <taxon>Bacteria</taxon>
        <taxon>Bacillati</taxon>
        <taxon>Bacillota</taxon>
        <taxon>Clostridia</taxon>
        <taxon>Eubacteriales</taxon>
        <taxon>Oscillospiraceae</taxon>
        <taxon>Qingrenia</taxon>
    </lineage>
</organism>
<dbReference type="Proteomes" id="UP000647416">
    <property type="component" value="Unassembled WGS sequence"/>
</dbReference>
<feature type="compositionally biased region" description="Low complexity" evidence="2">
    <location>
        <begin position="1128"/>
        <end position="1141"/>
    </location>
</feature>
<comment type="caution">
    <text evidence="5">The sequence shown here is derived from an EMBL/GenBank/DDBJ whole genome shotgun (WGS) entry which is preliminary data.</text>
</comment>
<evidence type="ECO:0000313" key="6">
    <source>
        <dbReference type="Proteomes" id="UP000647416"/>
    </source>
</evidence>
<feature type="domain" description="SLH" evidence="4">
    <location>
        <begin position="1155"/>
        <end position="1218"/>
    </location>
</feature>
<gene>
    <name evidence="5" type="ORF">H8706_03450</name>
</gene>
<protein>
    <submittedName>
        <fullName evidence="5">S-layer homology domain-containing protein</fullName>
    </submittedName>
</protein>
<feature type="region of interest" description="Disordered" evidence="2">
    <location>
        <begin position="1116"/>
        <end position="1149"/>
    </location>
</feature>
<feature type="domain" description="SLH" evidence="4">
    <location>
        <begin position="1278"/>
        <end position="1335"/>
    </location>
</feature>
<accession>A0A926FCG9</accession>
<keyword evidence="6" id="KW-1185">Reference proteome</keyword>
<evidence type="ECO:0000313" key="5">
    <source>
        <dbReference type="EMBL" id="MBC8595924.1"/>
    </source>
</evidence>